<dbReference type="STRING" id="1859457.BET10_04380"/>
<evidence type="ECO:0000256" key="4">
    <source>
        <dbReference type="ARBA" id="ARBA00022989"/>
    </source>
</evidence>
<dbReference type="AlphaFoldDB" id="A0A1S1MZS0"/>
<evidence type="ECO:0000256" key="2">
    <source>
        <dbReference type="ARBA" id="ARBA00022475"/>
    </source>
</evidence>
<dbReference type="PANTHER" id="PTHR30250">
    <property type="entry name" value="PST FAMILY PREDICTED COLANIC ACID TRANSPORTER"/>
    <property type="match status" value="1"/>
</dbReference>
<dbReference type="OrthoDB" id="5785171at2"/>
<feature type="transmembrane region" description="Helical" evidence="6">
    <location>
        <begin position="7"/>
        <end position="28"/>
    </location>
</feature>
<dbReference type="PANTHER" id="PTHR30250:SF11">
    <property type="entry name" value="O-ANTIGEN TRANSPORTER-RELATED"/>
    <property type="match status" value="1"/>
</dbReference>
<feature type="transmembrane region" description="Helical" evidence="6">
    <location>
        <begin position="146"/>
        <end position="164"/>
    </location>
</feature>
<evidence type="ECO:0000256" key="3">
    <source>
        <dbReference type="ARBA" id="ARBA00022692"/>
    </source>
</evidence>
<dbReference type="InterPro" id="IPR002797">
    <property type="entry name" value="Polysacc_synth"/>
</dbReference>
<evidence type="ECO:0000256" key="6">
    <source>
        <dbReference type="SAM" id="Phobius"/>
    </source>
</evidence>
<feature type="transmembrane region" description="Helical" evidence="6">
    <location>
        <begin position="211"/>
        <end position="234"/>
    </location>
</feature>
<dbReference type="EMBL" id="MKJU01000006">
    <property type="protein sequence ID" value="OHU92697.1"/>
    <property type="molecule type" value="Genomic_DNA"/>
</dbReference>
<keyword evidence="5 6" id="KW-0472">Membrane</keyword>
<feature type="transmembrane region" description="Helical" evidence="6">
    <location>
        <begin position="289"/>
        <end position="310"/>
    </location>
</feature>
<keyword evidence="2" id="KW-1003">Cell membrane</keyword>
<evidence type="ECO:0000313" key="8">
    <source>
        <dbReference type="Proteomes" id="UP000179786"/>
    </source>
</evidence>
<comment type="subcellular location">
    <subcellularLocation>
        <location evidence="1">Cell membrane</location>
        <topology evidence="1">Multi-pass membrane protein</topology>
    </subcellularLocation>
</comment>
<comment type="caution">
    <text evidence="7">The sequence shown here is derived from an EMBL/GenBank/DDBJ whole genome shotgun (WGS) entry which is preliminary data.</text>
</comment>
<feature type="transmembrane region" description="Helical" evidence="6">
    <location>
        <begin position="74"/>
        <end position="99"/>
    </location>
</feature>
<dbReference type="RefSeq" id="WP_070983256.1">
    <property type="nucleotide sequence ID" value="NZ_MKJU01000006.1"/>
</dbReference>
<organism evidence="7 8">
    <name type="scientific">Pseudoalteromonas amylolytica</name>
    <dbReference type="NCBI Taxonomy" id="1859457"/>
    <lineage>
        <taxon>Bacteria</taxon>
        <taxon>Pseudomonadati</taxon>
        <taxon>Pseudomonadota</taxon>
        <taxon>Gammaproteobacteria</taxon>
        <taxon>Alteromonadales</taxon>
        <taxon>Pseudoalteromonadaceae</taxon>
        <taxon>Pseudoalteromonas</taxon>
    </lineage>
</organism>
<feature type="transmembrane region" description="Helical" evidence="6">
    <location>
        <begin position="353"/>
        <end position="371"/>
    </location>
</feature>
<keyword evidence="4 6" id="KW-1133">Transmembrane helix</keyword>
<feature type="transmembrane region" description="Helical" evidence="6">
    <location>
        <begin position="322"/>
        <end position="346"/>
    </location>
</feature>
<name>A0A1S1MZS0_9GAMM</name>
<feature type="transmembrane region" description="Helical" evidence="6">
    <location>
        <begin position="114"/>
        <end position="134"/>
    </location>
</feature>
<sequence length="435" mass="48351">MNMLQAFVIRFAGMGLSLLTIFILSNNYGAEWVGYYSFLFSVTNLLFILGSFGFSQYILRESAVFHVSKRHGEVISLVLKFTFLYLLFLSLLFSLVLLFDFKVEALKGTENYKVFLAAFFVGSVVAISNALKGFSRFSIGMFFQDVAIQLIMFITVVVFLILSINELELLGNGYLIASACIFLTVFCYFFMSYYTNSSLKSSLLDVAKKSLPFYVLTLVAYGNSSIDVLMLGFLTDAKAVGQYVVASKLALLIGMLLIISNNVIAPKLTQYFAKGNVEKFELLIQRSSFYLGGGAIGLYLILAFSLEYILGWFSSDLKNIDILVHILCVGQLVNVLFGPVGYALVASGDVKRFSAYSGLSLMTNVLCNSFLIPLYGITGAAIATAASLCLQNIMCLILIRKKFGFYSFEIWLSYKKMGLEAKRAVELVKNKFSYV</sequence>
<keyword evidence="3 6" id="KW-0812">Transmembrane</keyword>
<evidence type="ECO:0000313" key="7">
    <source>
        <dbReference type="EMBL" id="OHU92697.1"/>
    </source>
</evidence>
<gene>
    <name evidence="7" type="ORF">BET10_04380</name>
</gene>
<feature type="transmembrane region" description="Helical" evidence="6">
    <location>
        <begin position="170"/>
        <end position="191"/>
    </location>
</feature>
<dbReference type="InterPro" id="IPR050833">
    <property type="entry name" value="Poly_Biosynth_Transport"/>
</dbReference>
<proteinExistence type="predicted"/>
<evidence type="ECO:0000256" key="5">
    <source>
        <dbReference type="ARBA" id="ARBA00023136"/>
    </source>
</evidence>
<reference evidence="7 8" key="1">
    <citation type="submission" date="2016-09" db="EMBL/GenBank/DDBJ databases">
        <title>Pseudoalteromonas amylolytica sp. nov., isolated from the surface seawater.</title>
        <authorList>
            <person name="Wu Y.-H."/>
            <person name="Cheng H."/>
            <person name="Jin X.-B."/>
            <person name="Wang C.-S."/>
            <person name="Xu X.-W."/>
        </authorList>
    </citation>
    <scope>NUCLEOTIDE SEQUENCE [LARGE SCALE GENOMIC DNA]</scope>
    <source>
        <strain evidence="7 8">JW1</strain>
    </source>
</reference>
<keyword evidence="8" id="KW-1185">Reference proteome</keyword>
<feature type="transmembrane region" description="Helical" evidence="6">
    <location>
        <begin position="240"/>
        <end position="259"/>
    </location>
</feature>
<dbReference type="Pfam" id="PF01943">
    <property type="entry name" value="Polysacc_synt"/>
    <property type="match status" value="1"/>
</dbReference>
<accession>A0A1S1MZS0</accession>
<feature type="transmembrane region" description="Helical" evidence="6">
    <location>
        <begin position="377"/>
        <end position="399"/>
    </location>
</feature>
<dbReference type="GO" id="GO:0005886">
    <property type="term" value="C:plasma membrane"/>
    <property type="evidence" value="ECO:0007669"/>
    <property type="project" value="UniProtKB-SubCell"/>
</dbReference>
<evidence type="ECO:0000256" key="1">
    <source>
        <dbReference type="ARBA" id="ARBA00004651"/>
    </source>
</evidence>
<feature type="transmembrane region" description="Helical" evidence="6">
    <location>
        <begin position="34"/>
        <end position="54"/>
    </location>
</feature>
<dbReference type="Proteomes" id="UP000179786">
    <property type="component" value="Unassembled WGS sequence"/>
</dbReference>
<protein>
    <submittedName>
        <fullName evidence="7">Uncharacterized protein</fullName>
    </submittedName>
</protein>